<evidence type="ECO:0000313" key="6">
    <source>
        <dbReference type="EMBL" id="KAF4120224.1"/>
    </source>
</evidence>
<dbReference type="PANTHER" id="PTHR11596:SF72">
    <property type="entry name" value="ALKALINE PHOSPHATASE"/>
    <property type="match status" value="1"/>
</dbReference>
<comment type="cofactor">
    <cofactor evidence="3">
        <name>Mg(2+)</name>
        <dbReference type="ChEBI" id="CHEBI:18420"/>
    </cofactor>
    <text evidence="3">Binds 1 Mg(2+) ion.</text>
</comment>
<feature type="binding site" evidence="3">
    <location>
        <position position="444"/>
    </location>
    <ligand>
        <name>Zn(2+)</name>
        <dbReference type="ChEBI" id="CHEBI:29105"/>
        <label>2</label>
    </ligand>
</feature>
<dbReference type="Proteomes" id="UP000749293">
    <property type="component" value="Unassembled WGS sequence"/>
</dbReference>
<evidence type="ECO:0000256" key="3">
    <source>
        <dbReference type="PIRSR" id="PIRSR601952-2"/>
    </source>
</evidence>
<feature type="active site" description="Phosphoserine intermediate" evidence="2">
    <location>
        <position position="225"/>
    </location>
</feature>
<comment type="cofactor">
    <cofactor evidence="3">
        <name>Zn(2+)</name>
        <dbReference type="ChEBI" id="CHEBI:29105"/>
    </cofactor>
    <text evidence="3">Binds 2 Zn(2+) ions.</text>
</comment>
<evidence type="ECO:0000256" key="1">
    <source>
        <dbReference type="ARBA" id="ARBA00012647"/>
    </source>
</evidence>
<dbReference type="SMART" id="SM00098">
    <property type="entry name" value="alkPPc"/>
    <property type="match status" value="1"/>
</dbReference>
<evidence type="ECO:0000256" key="2">
    <source>
        <dbReference type="PIRSR" id="PIRSR601952-1"/>
    </source>
</evidence>
<proteinExistence type="inferred from homology"/>
<feature type="binding site" evidence="3">
    <location>
        <position position="176"/>
    </location>
    <ligand>
        <name>Mg(2+)</name>
        <dbReference type="ChEBI" id="CHEBI:18420"/>
    </ligand>
</feature>
<dbReference type="RefSeq" id="XP_035318876.1">
    <property type="nucleotide sequence ID" value="XM_035465327.1"/>
</dbReference>
<feature type="signal peptide" evidence="5">
    <location>
        <begin position="1"/>
        <end position="21"/>
    </location>
</feature>
<dbReference type="GO" id="GO:0004035">
    <property type="term" value="F:alkaline phosphatase activity"/>
    <property type="evidence" value="ECO:0007669"/>
    <property type="project" value="UniProtKB-EC"/>
</dbReference>
<dbReference type="EC" id="3.1.3.1" evidence="1"/>
<feature type="binding site" evidence="3">
    <location>
        <position position="489"/>
    </location>
    <ligand>
        <name>Zn(2+)</name>
        <dbReference type="ChEBI" id="CHEBI:29105"/>
        <label>2</label>
    </ligand>
</feature>
<dbReference type="OrthoDB" id="5818554at2759"/>
<feature type="binding site" evidence="3">
    <location>
        <position position="439"/>
    </location>
    <ligand>
        <name>Mg(2+)</name>
        <dbReference type="ChEBI" id="CHEBI:18420"/>
    </ligand>
</feature>
<feature type="binding site" evidence="3">
    <location>
        <position position="284"/>
    </location>
    <ligand>
        <name>Mg(2+)</name>
        <dbReference type="ChEBI" id="CHEBI:18420"/>
    </ligand>
</feature>
<dbReference type="SUPFAM" id="SSF53649">
    <property type="entry name" value="Alkaline phosphatase-like"/>
    <property type="match status" value="1"/>
</dbReference>
<comment type="similarity">
    <text evidence="4">Belongs to the alkaline phosphatase family.</text>
</comment>
<feature type="binding site" evidence="3">
    <location>
        <position position="448"/>
    </location>
    <ligand>
        <name>Zn(2+)</name>
        <dbReference type="ChEBI" id="CHEBI:29105"/>
        <label>2</label>
    </ligand>
</feature>
<dbReference type="InterPro" id="IPR017850">
    <property type="entry name" value="Alkaline_phosphatase_core_sf"/>
</dbReference>
<dbReference type="Pfam" id="PF00245">
    <property type="entry name" value="Alk_phosphatase"/>
    <property type="match status" value="1"/>
</dbReference>
<keyword evidence="3" id="KW-0460">Magnesium</keyword>
<accession>A0A9P4YSK1</accession>
<dbReference type="GO" id="GO:0046872">
    <property type="term" value="F:metal ion binding"/>
    <property type="evidence" value="ECO:0007669"/>
    <property type="project" value="UniProtKB-KW"/>
</dbReference>
<gene>
    <name evidence="6" type="ORF">GMORB2_3351</name>
</gene>
<evidence type="ECO:0000256" key="4">
    <source>
        <dbReference type="RuleBase" id="RU003946"/>
    </source>
</evidence>
<dbReference type="PANTHER" id="PTHR11596">
    <property type="entry name" value="ALKALINE PHOSPHATASE"/>
    <property type="match status" value="1"/>
</dbReference>
<dbReference type="InterPro" id="IPR001952">
    <property type="entry name" value="Alkaline_phosphatase"/>
</dbReference>
<sequence>MRFNVVTTLAALAALSGVASAQTYQRLGTCPTLGCLLPPDQSDFLPGQLFDLRVEVHAPVNGTEAAHDGKPDERFKVTIAKGKGRPRDFAHFFDIEEPEVERWDFSWYEDLFAEDEEKPSVVNVAAKAYRKLSLREPGTYTVTLHYYDGETTTAKWTVRDISKRRKAKNVIFFIGDGMTTNMITAARLLGHKSINGKYQTNLKLDDFPVLGHQMTHSIDSYITDSANSASALYTGHKSTVNAMGVYADSSADPFDDPKVETIVEIFKRVRRGAWGAVSTAFMADATPIALTGHTRLRGEYGPLIDQALNGVTDYEWTKQDGPDVYFGGGAENFLAGEDSYEGKDYYKEFADRGYGVSLNRTSLLEADPGDRQLGIFCRGNLPVWLDRNVYKENLQGLANDPAGGDGDATDLPGLKDMATKAVEILDRRGGDDGFFLMVEAASVDKQMHALDYDRALGDLLELDDTVRATMKKLEDLDVLDETLIIVSADHGHGFDVYGSADTKYLAAQEDERHKRRAIGVYRNSGNSQYTTGKPPSGISYGTGPNFPTNWEPRYAIAAGFGAMPDHRENYKVHRSEPREPAVEIVEDSGDYYANPDDGKDGYLVNGTLPTTEGQGVHSLTDVPVFSWGPCQELFGGTFDNIDIFYKISDCLGLARGADWDRADWDRSTD</sequence>
<feature type="binding site" evidence="3">
    <location>
        <position position="490"/>
    </location>
    <ligand>
        <name>Zn(2+)</name>
        <dbReference type="ChEBI" id="CHEBI:29105"/>
        <label>2</label>
    </ligand>
</feature>
<feature type="binding site" evidence="3">
    <location>
        <position position="286"/>
    </location>
    <ligand>
        <name>Mg(2+)</name>
        <dbReference type="ChEBI" id="CHEBI:18420"/>
    </ligand>
</feature>
<dbReference type="CDD" id="cd16012">
    <property type="entry name" value="ALP"/>
    <property type="match status" value="1"/>
</dbReference>
<comment type="caution">
    <text evidence="6">The sequence shown here is derived from an EMBL/GenBank/DDBJ whole genome shotgun (WGS) entry which is preliminary data.</text>
</comment>
<keyword evidence="5" id="KW-0732">Signal</keyword>
<evidence type="ECO:0000313" key="7">
    <source>
        <dbReference type="Proteomes" id="UP000749293"/>
    </source>
</evidence>
<feature type="binding site" evidence="3">
    <location>
        <position position="617"/>
    </location>
    <ligand>
        <name>Zn(2+)</name>
        <dbReference type="ChEBI" id="CHEBI:29105"/>
        <label>2</label>
    </ligand>
</feature>
<keyword evidence="3" id="KW-0862">Zinc</keyword>
<protein>
    <recommendedName>
        <fullName evidence="1">alkaline phosphatase</fullName>
        <ecNumber evidence="1">3.1.3.1</ecNumber>
    </recommendedName>
</protein>
<dbReference type="Gene3D" id="3.40.720.10">
    <property type="entry name" value="Alkaline Phosphatase, subunit A"/>
    <property type="match status" value="1"/>
</dbReference>
<reference evidence="6" key="1">
    <citation type="submission" date="2020-03" db="EMBL/GenBank/DDBJ databases">
        <title>Site-based positive gene gene selection in Geosmithia morbida across the United States reveals a broad range of putative effectors and factors for local host and environmental adapation.</title>
        <authorList>
            <person name="Onufrak A."/>
            <person name="Murdoch R.W."/>
            <person name="Gazis R."/>
            <person name="Huff M."/>
            <person name="Staton M."/>
            <person name="Klingeman W."/>
            <person name="Hadziabdic D."/>
        </authorList>
    </citation>
    <scope>NUCLEOTIDE SEQUENCE</scope>
    <source>
        <strain evidence="6">1262</strain>
    </source>
</reference>
<name>A0A9P4YSK1_9HYPO</name>
<dbReference type="GeneID" id="55969579"/>
<dbReference type="PRINTS" id="PR00113">
    <property type="entry name" value="ALKPHPHTASE"/>
</dbReference>
<feature type="chain" id="PRO_5040222958" description="alkaline phosphatase" evidence="5">
    <location>
        <begin position="22"/>
        <end position="669"/>
    </location>
</feature>
<organism evidence="6 7">
    <name type="scientific">Geosmithia morbida</name>
    <dbReference type="NCBI Taxonomy" id="1094350"/>
    <lineage>
        <taxon>Eukaryota</taxon>
        <taxon>Fungi</taxon>
        <taxon>Dikarya</taxon>
        <taxon>Ascomycota</taxon>
        <taxon>Pezizomycotina</taxon>
        <taxon>Sordariomycetes</taxon>
        <taxon>Hypocreomycetidae</taxon>
        <taxon>Hypocreales</taxon>
        <taxon>Bionectriaceae</taxon>
        <taxon>Geosmithia</taxon>
    </lineage>
</organism>
<keyword evidence="3" id="KW-0479">Metal-binding</keyword>
<evidence type="ECO:0000256" key="5">
    <source>
        <dbReference type="SAM" id="SignalP"/>
    </source>
</evidence>
<dbReference type="EMBL" id="JAANYQ010000018">
    <property type="protein sequence ID" value="KAF4120224.1"/>
    <property type="molecule type" value="Genomic_DNA"/>
</dbReference>
<dbReference type="AlphaFoldDB" id="A0A9P4YSK1"/>
<feature type="binding site" evidence="3">
    <location>
        <position position="176"/>
    </location>
    <ligand>
        <name>Zn(2+)</name>
        <dbReference type="ChEBI" id="CHEBI:29105"/>
        <label>2</label>
    </ligand>
</feature>
<keyword evidence="7" id="KW-1185">Reference proteome</keyword>